<gene>
    <name evidence="2" type="ORF">CC84DRAFT_1241066</name>
</gene>
<accession>A0A177BTJ4</accession>
<proteinExistence type="predicted"/>
<dbReference type="STRING" id="1460663.A0A177BTJ4"/>
<keyword evidence="3" id="KW-1185">Reference proteome</keyword>
<evidence type="ECO:0000313" key="3">
    <source>
        <dbReference type="Proteomes" id="UP000077069"/>
    </source>
</evidence>
<organism evidence="2 3">
    <name type="scientific">Paraphaeosphaeria sporulosa</name>
    <dbReference type="NCBI Taxonomy" id="1460663"/>
    <lineage>
        <taxon>Eukaryota</taxon>
        <taxon>Fungi</taxon>
        <taxon>Dikarya</taxon>
        <taxon>Ascomycota</taxon>
        <taxon>Pezizomycotina</taxon>
        <taxon>Dothideomycetes</taxon>
        <taxon>Pleosporomycetidae</taxon>
        <taxon>Pleosporales</taxon>
        <taxon>Massarineae</taxon>
        <taxon>Didymosphaeriaceae</taxon>
        <taxon>Paraphaeosphaeria</taxon>
    </lineage>
</organism>
<dbReference type="AlphaFoldDB" id="A0A177BTJ4"/>
<evidence type="ECO:0000256" key="1">
    <source>
        <dbReference type="SAM" id="MobiDB-lite"/>
    </source>
</evidence>
<dbReference type="InParanoid" id="A0A177BTJ4"/>
<dbReference type="OrthoDB" id="3686619at2759"/>
<dbReference type="GeneID" id="28767528"/>
<evidence type="ECO:0000313" key="2">
    <source>
        <dbReference type="EMBL" id="OAF98465.1"/>
    </source>
</evidence>
<reference evidence="2 3" key="1">
    <citation type="submission" date="2016-05" db="EMBL/GenBank/DDBJ databases">
        <title>Comparative analysis of secretome profiles of manganese(II)-oxidizing ascomycete fungi.</title>
        <authorList>
            <consortium name="DOE Joint Genome Institute"/>
            <person name="Zeiner C.A."/>
            <person name="Purvine S.O."/>
            <person name="Zink E.M."/>
            <person name="Wu S."/>
            <person name="Pasa-Tolic L."/>
            <person name="Chaput D.L."/>
            <person name="Haridas S."/>
            <person name="Grigoriev I.V."/>
            <person name="Santelli C.M."/>
            <person name="Hansel C.M."/>
        </authorList>
    </citation>
    <scope>NUCLEOTIDE SEQUENCE [LARGE SCALE GENOMIC DNA]</scope>
    <source>
        <strain evidence="2 3">AP3s5-JAC2a</strain>
    </source>
</reference>
<dbReference type="RefSeq" id="XP_018028831.1">
    <property type="nucleotide sequence ID" value="XM_018184042.1"/>
</dbReference>
<evidence type="ECO:0008006" key="4">
    <source>
        <dbReference type="Google" id="ProtNLM"/>
    </source>
</evidence>
<dbReference type="Proteomes" id="UP000077069">
    <property type="component" value="Unassembled WGS sequence"/>
</dbReference>
<sequence length="148" mass="16056">MATPASSAGSRATTGSSASGPTSNQATVLAAQASEIQQLKEQMAELIGQLQVQAAGAVATNIAPKIQFKVPELFNGDKEKLKPFLTNMDLYCRYNKQTLATDQDKILAAGMHMTRRAAKWMQPLTDDYLKNENTIAKCGTETKKTFKD</sequence>
<dbReference type="EMBL" id="KV441578">
    <property type="protein sequence ID" value="OAF98465.1"/>
    <property type="molecule type" value="Genomic_DNA"/>
</dbReference>
<name>A0A177BTJ4_9PLEO</name>
<protein>
    <recommendedName>
        <fullName evidence="4">DUF4939 domain-containing protein</fullName>
    </recommendedName>
</protein>
<feature type="region of interest" description="Disordered" evidence="1">
    <location>
        <begin position="1"/>
        <end position="23"/>
    </location>
</feature>